<evidence type="ECO:0000256" key="4">
    <source>
        <dbReference type="ARBA" id="ARBA00022723"/>
    </source>
</evidence>
<dbReference type="GO" id="GO:0016705">
    <property type="term" value="F:oxidoreductase activity, acting on paired donors, with incorporation or reduction of molecular oxygen"/>
    <property type="evidence" value="ECO:0007669"/>
    <property type="project" value="InterPro"/>
</dbReference>
<evidence type="ECO:0000256" key="7">
    <source>
        <dbReference type="ARBA" id="ARBA00023033"/>
    </source>
</evidence>
<dbReference type="GO" id="GO:0004497">
    <property type="term" value="F:monooxygenase activity"/>
    <property type="evidence" value="ECO:0007669"/>
    <property type="project" value="UniProtKB-KW"/>
</dbReference>
<evidence type="ECO:0000313" key="9">
    <source>
        <dbReference type="EMBL" id="CAA7034500.1"/>
    </source>
</evidence>
<evidence type="ECO:0000256" key="1">
    <source>
        <dbReference type="ARBA" id="ARBA00001971"/>
    </source>
</evidence>
<evidence type="ECO:0000313" key="10">
    <source>
        <dbReference type="Proteomes" id="UP000467841"/>
    </source>
</evidence>
<evidence type="ECO:0000256" key="2">
    <source>
        <dbReference type="ARBA" id="ARBA00010617"/>
    </source>
</evidence>
<dbReference type="InterPro" id="IPR001128">
    <property type="entry name" value="Cyt_P450"/>
</dbReference>
<evidence type="ECO:0000256" key="6">
    <source>
        <dbReference type="ARBA" id="ARBA00023004"/>
    </source>
</evidence>
<evidence type="ECO:0008006" key="11">
    <source>
        <dbReference type="Google" id="ProtNLM"/>
    </source>
</evidence>
<dbReference type="Proteomes" id="UP000467841">
    <property type="component" value="Unassembled WGS sequence"/>
</dbReference>
<organism evidence="9 10">
    <name type="scientific">Microthlaspi erraticum</name>
    <dbReference type="NCBI Taxonomy" id="1685480"/>
    <lineage>
        <taxon>Eukaryota</taxon>
        <taxon>Viridiplantae</taxon>
        <taxon>Streptophyta</taxon>
        <taxon>Embryophyta</taxon>
        <taxon>Tracheophyta</taxon>
        <taxon>Spermatophyta</taxon>
        <taxon>Magnoliopsida</taxon>
        <taxon>eudicotyledons</taxon>
        <taxon>Gunneridae</taxon>
        <taxon>Pentapetalae</taxon>
        <taxon>rosids</taxon>
        <taxon>malvids</taxon>
        <taxon>Brassicales</taxon>
        <taxon>Brassicaceae</taxon>
        <taxon>Coluteocarpeae</taxon>
        <taxon>Microthlaspi</taxon>
    </lineage>
</organism>
<dbReference type="Pfam" id="PF00067">
    <property type="entry name" value="p450"/>
    <property type="match status" value="1"/>
</dbReference>
<evidence type="ECO:0000256" key="8">
    <source>
        <dbReference type="SAM" id="MobiDB-lite"/>
    </source>
</evidence>
<dbReference type="Gene3D" id="1.10.630.10">
    <property type="entry name" value="Cytochrome P450"/>
    <property type="match status" value="1"/>
</dbReference>
<keyword evidence="6" id="KW-0408">Iron</keyword>
<evidence type="ECO:0000256" key="5">
    <source>
        <dbReference type="ARBA" id="ARBA00023002"/>
    </source>
</evidence>
<comment type="cofactor">
    <cofactor evidence="1">
        <name>heme</name>
        <dbReference type="ChEBI" id="CHEBI:30413"/>
    </cofactor>
</comment>
<dbReference type="InterPro" id="IPR002401">
    <property type="entry name" value="Cyt_P450_E_grp-I"/>
</dbReference>
<keyword evidence="4" id="KW-0479">Metal-binding</keyword>
<keyword evidence="3" id="KW-0349">Heme</keyword>
<feature type="region of interest" description="Disordered" evidence="8">
    <location>
        <begin position="147"/>
        <end position="167"/>
    </location>
</feature>
<dbReference type="GO" id="GO:0005506">
    <property type="term" value="F:iron ion binding"/>
    <property type="evidence" value="ECO:0007669"/>
    <property type="project" value="InterPro"/>
</dbReference>
<keyword evidence="10" id="KW-1185">Reference proteome</keyword>
<sequence>MILWKFQNWIGVGFERKMKLLWSLSIKCLRRSYLQEERRYATGKDRHQWTRNVLREFDTTKYKHLQPSNDKFIRDVLLSLLLAGRDTTSSALTWFFWLLSKHPQVMAKIRNEIKTKFDPTDLEKLVYLHAALFESMRLYPPVPLNHKSPSKSDVLPSGHKVEADAKI</sequence>
<proteinExistence type="inferred from homology"/>
<name>A0A6D2J4L4_9BRAS</name>
<dbReference type="PRINTS" id="PR00385">
    <property type="entry name" value="P450"/>
</dbReference>
<dbReference type="PANTHER" id="PTHR24296">
    <property type="entry name" value="CYTOCHROME P450"/>
    <property type="match status" value="1"/>
</dbReference>
<dbReference type="PRINTS" id="PR00463">
    <property type="entry name" value="EP450I"/>
</dbReference>
<dbReference type="GO" id="GO:0020037">
    <property type="term" value="F:heme binding"/>
    <property type="evidence" value="ECO:0007669"/>
    <property type="project" value="InterPro"/>
</dbReference>
<dbReference type="InterPro" id="IPR036396">
    <property type="entry name" value="Cyt_P450_sf"/>
</dbReference>
<keyword evidence="7" id="KW-0503">Monooxygenase</keyword>
<protein>
    <recommendedName>
        <fullName evidence="11">Cytochrome P450</fullName>
    </recommendedName>
</protein>
<evidence type="ECO:0000256" key="3">
    <source>
        <dbReference type="ARBA" id="ARBA00022617"/>
    </source>
</evidence>
<gene>
    <name evidence="9" type="ORF">MERR_LOCUS21735</name>
</gene>
<dbReference type="OrthoDB" id="1896685at2759"/>
<dbReference type="SUPFAM" id="SSF48264">
    <property type="entry name" value="Cytochrome P450"/>
    <property type="match status" value="1"/>
</dbReference>
<accession>A0A6D2J4L4</accession>
<dbReference type="EMBL" id="CACVBM020001149">
    <property type="protein sequence ID" value="CAA7034500.1"/>
    <property type="molecule type" value="Genomic_DNA"/>
</dbReference>
<reference evidence="9" key="1">
    <citation type="submission" date="2020-01" db="EMBL/GenBank/DDBJ databases">
        <authorList>
            <person name="Mishra B."/>
        </authorList>
    </citation>
    <scope>NUCLEOTIDE SEQUENCE [LARGE SCALE GENOMIC DNA]</scope>
</reference>
<comment type="similarity">
    <text evidence="2">Belongs to the cytochrome P450 family.</text>
</comment>
<comment type="caution">
    <text evidence="9">The sequence shown here is derived from an EMBL/GenBank/DDBJ whole genome shotgun (WGS) entry which is preliminary data.</text>
</comment>
<keyword evidence="5" id="KW-0560">Oxidoreductase</keyword>
<dbReference type="AlphaFoldDB" id="A0A6D2J4L4"/>